<feature type="binding site" evidence="3">
    <location>
        <position position="175"/>
    </location>
    <ligand>
        <name>ATP</name>
        <dbReference type="ChEBI" id="CHEBI:30616"/>
    </ligand>
</feature>
<dbReference type="InterPro" id="IPR011009">
    <property type="entry name" value="Kinase-like_dom_sf"/>
</dbReference>
<dbReference type="OrthoDB" id="5861010at2759"/>
<evidence type="ECO:0000256" key="1">
    <source>
        <dbReference type="ARBA" id="ARBA00022741"/>
    </source>
</evidence>
<accession>A0A811K9X1</accession>
<gene>
    <name evidence="5" type="ORF">BOKJ2_LOCUS4340</name>
</gene>
<dbReference type="SUPFAM" id="SSF55550">
    <property type="entry name" value="SH2 domain"/>
    <property type="match status" value="1"/>
</dbReference>
<proteinExistence type="predicted"/>
<dbReference type="PRINTS" id="PR00109">
    <property type="entry name" value="TYRKINASE"/>
</dbReference>
<comment type="caution">
    <text evidence="5">The sequence shown here is derived from an EMBL/GenBank/DDBJ whole genome shotgun (WGS) entry which is preliminary data.</text>
</comment>
<dbReference type="InterPro" id="IPR036860">
    <property type="entry name" value="SH2_dom_sf"/>
</dbReference>
<keyword evidence="2 3" id="KW-0067">ATP-binding</keyword>
<dbReference type="Gene3D" id="3.30.505.10">
    <property type="entry name" value="SH2 domain"/>
    <property type="match status" value="1"/>
</dbReference>
<evidence type="ECO:0000313" key="6">
    <source>
        <dbReference type="Proteomes" id="UP000614601"/>
    </source>
</evidence>
<organism evidence="5 6">
    <name type="scientific">Bursaphelenchus okinawaensis</name>
    <dbReference type="NCBI Taxonomy" id="465554"/>
    <lineage>
        <taxon>Eukaryota</taxon>
        <taxon>Metazoa</taxon>
        <taxon>Ecdysozoa</taxon>
        <taxon>Nematoda</taxon>
        <taxon>Chromadorea</taxon>
        <taxon>Rhabditida</taxon>
        <taxon>Tylenchina</taxon>
        <taxon>Tylenchomorpha</taxon>
        <taxon>Aphelenchoidea</taxon>
        <taxon>Aphelenchoididae</taxon>
        <taxon>Bursaphelenchus</taxon>
    </lineage>
</organism>
<evidence type="ECO:0000256" key="3">
    <source>
        <dbReference type="PROSITE-ProRule" id="PRU10141"/>
    </source>
</evidence>
<dbReference type="InterPro" id="IPR050198">
    <property type="entry name" value="Non-receptor_tyrosine_kinases"/>
</dbReference>
<dbReference type="PANTHER" id="PTHR24418">
    <property type="entry name" value="TYROSINE-PROTEIN KINASE"/>
    <property type="match status" value="1"/>
</dbReference>
<dbReference type="EMBL" id="CAJFDH010000002">
    <property type="protein sequence ID" value="CAD5212539.1"/>
    <property type="molecule type" value="Genomic_DNA"/>
</dbReference>
<dbReference type="PROSITE" id="PS00109">
    <property type="entry name" value="PROTEIN_KINASE_TYR"/>
    <property type="match status" value="1"/>
</dbReference>
<dbReference type="GO" id="GO:0004672">
    <property type="term" value="F:protein kinase activity"/>
    <property type="evidence" value="ECO:0007669"/>
    <property type="project" value="InterPro"/>
</dbReference>
<dbReference type="PROSITE" id="PS00107">
    <property type="entry name" value="PROTEIN_KINASE_ATP"/>
    <property type="match status" value="1"/>
</dbReference>
<reference evidence="5" key="1">
    <citation type="submission" date="2020-09" db="EMBL/GenBank/DDBJ databases">
        <authorList>
            <person name="Kikuchi T."/>
        </authorList>
    </citation>
    <scope>NUCLEOTIDE SEQUENCE</scope>
    <source>
        <strain evidence="5">SH1</strain>
    </source>
</reference>
<evidence type="ECO:0000313" key="5">
    <source>
        <dbReference type="EMBL" id="CAD5212539.1"/>
    </source>
</evidence>
<dbReference type="EMBL" id="CAJFCW020000002">
    <property type="protein sequence ID" value="CAG9096538.1"/>
    <property type="molecule type" value="Genomic_DNA"/>
</dbReference>
<dbReference type="InterPro" id="IPR008266">
    <property type="entry name" value="Tyr_kinase_AS"/>
</dbReference>
<sequence length="405" mass="46065">MGSKEFIDETDVFQIPDVGSTKQVVVRPSYVDSLKQCQFYYGLLCDDLAHDRLHNDGDFVLGLRYRSTLKKVVCLVKWSGTVLEYEFCQVEGREGISLDNFHFKATVLEVVNFHTSTKTPISSLGVLLSKEIKKQDQLLNMDNITLGKVLGGGVFGKVYQGELTLNGKVVSVAVKIPRAGNEKALKKATEEANVQKEYIHQNVVRLYGTVLKEDQFSIILEYLESGSMDVYLQNNETTQEQRLAFCFDVALGLEYLHNNECLHGDMAARNCLVDKKHNCAKIGDFGLAVKGISYKVPKTRPTPIRWMAPETLMDYSYERATDIWSLGVVFWEIYTKCESQPYGKKGLMQVQLELWANPKFHCDISEDTPQKLKDVLLASWNHEPKKRPVVAKIVEDLLEFNWKSR</sequence>
<keyword evidence="6" id="KW-1185">Reference proteome</keyword>
<dbReference type="InterPro" id="IPR017441">
    <property type="entry name" value="Protein_kinase_ATP_BS"/>
</dbReference>
<feature type="domain" description="Protein kinase" evidence="4">
    <location>
        <begin position="144"/>
        <end position="401"/>
    </location>
</feature>
<dbReference type="Pfam" id="PF07714">
    <property type="entry name" value="PK_Tyr_Ser-Thr"/>
    <property type="match status" value="1"/>
</dbReference>
<dbReference type="PROSITE" id="PS50011">
    <property type="entry name" value="PROTEIN_KINASE_DOM"/>
    <property type="match status" value="1"/>
</dbReference>
<dbReference type="SUPFAM" id="SSF56112">
    <property type="entry name" value="Protein kinase-like (PK-like)"/>
    <property type="match status" value="1"/>
</dbReference>
<dbReference type="AlphaFoldDB" id="A0A811K9X1"/>
<dbReference type="Proteomes" id="UP000614601">
    <property type="component" value="Unassembled WGS sequence"/>
</dbReference>
<dbReference type="Gene3D" id="3.30.200.20">
    <property type="entry name" value="Phosphorylase Kinase, domain 1"/>
    <property type="match status" value="1"/>
</dbReference>
<protein>
    <recommendedName>
        <fullName evidence="4">Protein kinase domain-containing protein</fullName>
    </recommendedName>
</protein>
<dbReference type="Gene3D" id="1.10.510.10">
    <property type="entry name" value="Transferase(Phosphotransferase) domain 1"/>
    <property type="match status" value="1"/>
</dbReference>
<dbReference type="InterPro" id="IPR001245">
    <property type="entry name" value="Ser-Thr/Tyr_kinase_cat_dom"/>
</dbReference>
<name>A0A811K9X1_9BILA</name>
<evidence type="ECO:0000259" key="4">
    <source>
        <dbReference type="PROSITE" id="PS50011"/>
    </source>
</evidence>
<dbReference type="GO" id="GO:0005524">
    <property type="term" value="F:ATP binding"/>
    <property type="evidence" value="ECO:0007669"/>
    <property type="project" value="UniProtKB-UniRule"/>
</dbReference>
<dbReference type="Proteomes" id="UP000783686">
    <property type="component" value="Unassembled WGS sequence"/>
</dbReference>
<dbReference type="InterPro" id="IPR000719">
    <property type="entry name" value="Prot_kinase_dom"/>
</dbReference>
<keyword evidence="1 3" id="KW-0547">Nucleotide-binding</keyword>
<evidence type="ECO:0000256" key="2">
    <source>
        <dbReference type="ARBA" id="ARBA00022840"/>
    </source>
</evidence>